<keyword evidence="2" id="KW-1185">Reference proteome</keyword>
<reference evidence="2" key="1">
    <citation type="submission" date="2015-09" db="EMBL/GenBank/DDBJ databases">
        <authorList>
            <consortium name="Pathogen Informatics"/>
        </authorList>
    </citation>
    <scope>NUCLEOTIDE SEQUENCE [LARGE SCALE GENOMIC DNA]</scope>
    <source>
        <strain evidence="2">Lake Konstanz</strain>
    </source>
</reference>
<proteinExistence type="predicted"/>
<evidence type="ECO:0000313" key="1">
    <source>
        <dbReference type="EMBL" id="CUE70901.1"/>
    </source>
</evidence>
<evidence type="ECO:0000313" key="2">
    <source>
        <dbReference type="Proteomes" id="UP000051952"/>
    </source>
</evidence>
<name>A0A0S4IPE7_BODSA</name>
<sequence length="62" mass="7395">MKLFKHTTLLFIESPALRAGRVKLLFYRTRNICDTPHPFKCNQTRRIKANLTGEELIIIYFR</sequence>
<protein>
    <submittedName>
        <fullName evidence="1">Uncharacterized protein</fullName>
    </submittedName>
</protein>
<dbReference type="AlphaFoldDB" id="A0A0S4IPE7"/>
<dbReference type="EMBL" id="CYKH01000093">
    <property type="protein sequence ID" value="CUE70901.1"/>
    <property type="molecule type" value="Genomic_DNA"/>
</dbReference>
<gene>
    <name evidence="1" type="ORF">BSAL_52705</name>
</gene>
<organism evidence="1 2">
    <name type="scientific">Bodo saltans</name>
    <name type="common">Flagellated protozoan</name>
    <dbReference type="NCBI Taxonomy" id="75058"/>
    <lineage>
        <taxon>Eukaryota</taxon>
        <taxon>Discoba</taxon>
        <taxon>Euglenozoa</taxon>
        <taxon>Kinetoplastea</taxon>
        <taxon>Metakinetoplastina</taxon>
        <taxon>Eubodonida</taxon>
        <taxon>Bodonidae</taxon>
        <taxon>Bodo</taxon>
    </lineage>
</organism>
<accession>A0A0S4IPE7</accession>
<dbReference type="Proteomes" id="UP000051952">
    <property type="component" value="Unassembled WGS sequence"/>
</dbReference>
<dbReference type="VEuPathDB" id="TriTrypDB:BSAL_52705"/>